<dbReference type="RefSeq" id="WP_348267706.1">
    <property type="nucleotide sequence ID" value="NZ_CP121194.1"/>
</dbReference>
<evidence type="ECO:0000313" key="3">
    <source>
        <dbReference type="EMBL" id="XBH13638.1"/>
    </source>
</evidence>
<organism evidence="2">
    <name type="scientific">Edaphobacter paludis</name>
    <dbReference type="NCBI Taxonomy" id="3035702"/>
    <lineage>
        <taxon>Bacteria</taxon>
        <taxon>Pseudomonadati</taxon>
        <taxon>Acidobacteriota</taxon>
        <taxon>Terriglobia</taxon>
        <taxon>Terriglobales</taxon>
        <taxon>Acidobacteriaceae</taxon>
        <taxon>Edaphobacter</taxon>
    </lineage>
</organism>
<dbReference type="EMBL" id="CP121194">
    <property type="protein sequence ID" value="XBH10201.1"/>
    <property type="molecule type" value="Genomic_DNA"/>
</dbReference>
<proteinExistence type="predicted"/>
<dbReference type="KEGG" id="epl:P4G45_00320"/>
<gene>
    <name evidence="2" type="ORF">P4G45_00320</name>
    <name evidence="3" type="ORF">P8936_00325</name>
</gene>
<feature type="transmembrane region" description="Helical" evidence="1">
    <location>
        <begin position="69"/>
        <end position="88"/>
    </location>
</feature>
<feature type="transmembrane region" description="Helical" evidence="1">
    <location>
        <begin position="100"/>
        <end position="125"/>
    </location>
</feature>
<keyword evidence="1" id="KW-0812">Transmembrane</keyword>
<evidence type="ECO:0000313" key="2">
    <source>
        <dbReference type="EMBL" id="XBH10201.1"/>
    </source>
</evidence>
<sequence>MPHGHERASKAIIFELYQKDGCTASPHGDVQSITRGSKLVILFEGSEQKIGVADRLFGWLRLCGFRADLVWLFFSTIVLAFTFISFLIKAKENPAAQVNTVLCLAGVLAFCLFAYHVVTSGLLYFG</sequence>
<keyword evidence="1" id="KW-1133">Transmembrane helix</keyword>
<reference evidence="2" key="1">
    <citation type="submission" date="2023-03" db="EMBL/GenBank/DDBJ databases">
        <title>Edaphobacter sp.</title>
        <authorList>
            <person name="Huber K.J."/>
            <person name="Papendorf J."/>
            <person name="Pilke C."/>
            <person name="Bunk B."/>
            <person name="Sproeer C."/>
            <person name="Pester M."/>
        </authorList>
    </citation>
    <scope>NUCLEOTIDE SEQUENCE</scope>
    <source>
        <strain evidence="2">DSM 109919</strain>
        <strain evidence="3">DSM 109920</strain>
    </source>
</reference>
<accession>A0AAU7D8T6</accession>
<protein>
    <submittedName>
        <fullName evidence="2">Uncharacterized protein</fullName>
    </submittedName>
</protein>
<evidence type="ECO:0000256" key="1">
    <source>
        <dbReference type="SAM" id="Phobius"/>
    </source>
</evidence>
<name>A0AAU7CZX4_9BACT</name>
<keyword evidence="1" id="KW-0472">Membrane</keyword>
<accession>A0AAU7CZX4</accession>
<dbReference type="AlphaFoldDB" id="A0AAU7CZX4"/>
<dbReference type="EMBL" id="CP121195">
    <property type="protein sequence ID" value="XBH13638.1"/>
    <property type="molecule type" value="Genomic_DNA"/>
</dbReference>